<dbReference type="AlphaFoldDB" id="A0A4P9XRE0"/>
<dbReference type="GO" id="GO:0004252">
    <property type="term" value="F:serine-type endopeptidase activity"/>
    <property type="evidence" value="ECO:0007669"/>
    <property type="project" value="UniProtKB-UniRule"/>
</dbReference>
<feature type="active site" description="Charge relay system" evidence="5">
    <location>
        <position position="110"/>
    </location>
</feature>
<feature type="domain" description="Inhibitor I9" evidence="8">
    <location>
        <begin position="3"/>
        <end position="36"/>
    </location>
</feature>
<dbReference type="InterPro" id="IPR034193">
    <property type="entry name" value="PCSK9_ProteinaseK-like"/>
</dbReference>
<feature type="active site" description="Charge relay system" evidence="5">
    <location>
        <position position="78"/>
    </location>
</feature>
<dbReference type="GO" id="GO:0006508">
    <property type="term" value="P:proteolysis"/>
    <property type="evidence" value="ECO:0007669"/>
    <property type="project" value="UniProtKB-KW"/>
</dbReference>
<evidence type="ECO:0000256" key="5">
    <source>
        <dbReference type="PROSITE-ProRule" id="PRU01240"/>
    </source>
</evidence>
<evidence type="ECO:0000313" key="9">
    <source>
        <dbReference type="EMBL" id="RKP08646.1"/>
    </source>
</evidence>
<dbReference type="PROSITE" id="PS51892">
    <property type="entry name" value="SUBTILASE"/>
    <property type="match status" value="1"/>
</dbReference>
<evidence type="ECO:0000259" key="7">
    <source>
        <dbReference type="Pfam" id="PF00082"/>
    </source>
</evidence>
<protein>
    <submittedName>
        <fullName evidence="9">Putative subtilase-family protease</fullName>
    </submittedName>
</protein>
<evidence type="ECO:0000313" key="10">
    <source>
        <dbReference type="Proteomes" id="UP000271241"/>
    </source>
</evidence>
<name>A0A4P9XRE0_9FUNG</name>
<evidence type="ECO:0000256" key="2">
    <source>
        <dbReference type="ARBA" id="ARBA00022670"/>
    </source>
</evidence>
<evidence type="ECO:0000256" key="4">
    <source>
        <dbReference type="ARBA" id="ARBA00022825"/>
    </source>
</evidence>
<dbReference type="Gene3D" id="3.40.50.200">
    <property type="entry name" value="Peptidase S8/S53 domain"/>
    <property type="match status" value="1"/>
</dbReference>
<evidence type="ECO:0000259" key="8">
    <source>
        <dbReference type="Pfam" id="PF05922"/>
    </source>
</evidence>
<keyword evidence="3 5" id="KW-0378">Hydrolase</keyword>
<dbReference type="InterPro" id="IPR010259">
    <property type="entry name" value="S8pro/Inhibitor_I9"/>
</dbReference>
<dbReference type="SUPFAM" id="SSF52743">
    <property type="entry name" value="Subtilisin-like"/>
    <property type="match status" value="1"/>
</dbReference>
<dbReference type="InterPro" id="IPR015500">
    <property type="entry name" value="Peptidase_S8_subtilisin-rel"/>
</dbReference>
<dbReference type="FunFam" id="3.40.50.200:FF:000014">
    <property type="entry name" value="Proteinase K"/>
    <property type="match status" value="1"/>
</dbReference>
<reference evidence="10" key="1">
    <citation type="journal article" date="2018" name="Nat. Microbiol.">
        <title>Leveraging single-cell genomics to expand the fungal tree of life.</title>
        <authorList>
            <person name="Ahrendt S.R."/>
            <person name="Quandt C.A."/>
            <person name="Ciobanu D."/>
            <person name="Clum A."/>
            <person name="Salamov A."/>
            <person name="Andreopoulos B."/>
            <person name="Cheng J.F."/>
            <person name="Woyke T."/>
            <person name="Pelin A."/>
            <person name="Henrissat B."/>
            <person name="Reynolds N.K."/>
            <person name="Benny G.L."/>
            <person name="Smith M.E."/>
            <person name="James T.Y."/>
            <person name="Grigoriev I.V."/>
        </authorList>
    </citation>
    <scope>NUCLEOTIDE SEQUENCE [LARGE SCALE GENOMIC DNA]</scope>
    <source>
        <strain evidence="10">RSA 1356</strain>
    </source>
</reference>
<keyword evidence="2 5" id="KW-0645">Protease</keyword>
<organism evidence="9 10">
    <name type="scientific">Thamnocephalis sphaerospora</name>
    <dbReference type="NCBI Taxonomy" id="78915"/>
    <lineage>
        <taxon>Eukaryota</taxon>
        <taxon>Fungi</taxon>
        <taxon>Fungi incertae sedis</taxon>
        <taxon>Zoopagomycota</taxon>
        <taxon>Zoopagomycotina</taxon>
        <taxon>Zoopagomycetes</taxon>
        <taxon>Zoopagales</taxon>
        <taxon>Sigmoideomycetaceae</taxon>
        <taxon>Thamnocephalis</taxon>
    </lineage>
</organism>
<gene>
    <name evidence="9" type="ORF">THASP1DRAFT_15389</name>
</gene>
<dbReference type="InterPro" id="IPR000209">
    <property type="entry name" value="Peptidase_S8/S53_dom"/>
</dbReference>
<dbReference type="CDD" id="cd04077">
    <property type="entry name" value="Peptidases_S8_PCSK9_ProteinaseK_like"/>
    <property type="match status" value="1"/>
</dbReference>
<dbReference type="GO" id="GO:0005615">
    <property type="term" value="C:extracellular space"/>
    <property type="evidence" value="ECO:0007669"/>
    <property type="project" value="TreeGrafter"/>
</dbReference>
<dbReference type="PANTHER" id="PTHR43806">
    <property type="entry name" value="PEPTIDASE S8"/>
    <property type="match status" value="1"/>
</dbReference>
<comment type="similarity">
    <text evidence="1 5 6">Belongs to the peptidase S8 family.</text>
</comment>
<feature type="domain" description="Peptidase S8/S53" evidence="7">
    <location>
        <begin position="69"/>
        <end position="298"/>
    </location>
</feature>
<evidence type="ECO:0000256" key="3">
    <source>
        <dbReference type="ARBA" id="ARBA00022801"/>
    </source>
</evidence>
<evidence type="ECO:0000256" key="6">
    <source>
        <dbReference type="RuleBase" id="RU003355"/>
    </source>
</evidence>
<dbReference type="Pfam" id="PF05922">
    <property type="entry name" value="Inhibitor_I9"/>
    <property type="match status" value="1"/>
</dbReference>
<dbReference type="PROSITE" id="PS00138">
    <property type="entry name" value="SUBTILASE_SER"/>
    <property type="match status" value="1"/>
</dbReference>
<dbReference type="InterPro" id="IPR023828">
    <property type="entry name" value="Peptidase_S8_Ser-AS"/>
</dbReference>
<dbReference type="InterPro" id="IPR036852">
    <property type="entry name" value="Peptidase_S8/S53_dom_sf"/>
</dbReference>
<feature type="active site" description="Charge relay system" evidence="5">
    <location>
        <position position="263"/>
    </location>
</feature>
<dbReference type="InterPro" id="IPR050131">
    <property type="entry name" value="Peptidase_S8_subtilisin-like"/>
</dbReference>
<keyword evidence="4 5" id="KW-0720">Serine protease</keyword>
<dbReference type="PROSITE" id="PS00137">
    <property type="entry name" value="SUBTILASE_HIS"/>
    <property type="match status" value="1"/>
</dbReference>
<dbReference type="STRING" id="78915.A0A4P9XRE0"/>
<dbReference type="PRINTS" id="PR00723">
    <property type="entry name" value="SUBTILISIN"/>
</dbReference>
<dbReference type="Proteomes" id="UP000271241">
    <property type="component" value="Unassembled WGS sequence"/>
</dbReference>
<evidence type="ECO:0000256" key="1">
    <source>
        <dbReference type="ARBA" id="ARBA00011073"/>
    </source>
</evidence>
<accession>A0A4P9XRE0</accession>
<keyword evidence="10" id="KW-1185">Reference proteome</keyword>
<dbReference type="PROSITE" id="PS00136">
    <property type="entry name" value="SUBTILASE_ASP"/>
    <property type="match status" value="1"/>
</dbReference>
<dbReference type="Pfam" id="PF00082">
    <property type="entry name" value="Peptidase_S8"/>
    <property type="match status" value="1"/>
</dbReference>
<dbReference type="InterPro" id="IPR023827">
    <property type="entry name" value="Peptidase_S8_Asp-AS"/>
</dbReference>
<dbReference type="PANTHER" id="PTHR43806:SF11">
    <property type="entry name" value="CEREVISIN-RELATED"/>
    <property type="match status" value="1"/>
</dbReference>
<dbReference type="EMBL" id="KZ992582">
    <property type="protein sequence ID" value="RKP08646.1"/>
    <property type="molecule type" value="Genomic_DNA"/>
</dbReference>
<sequence length="323" mass="33364">MSSFQGFASKLTAEQVDSLRKDNRVELVEPQRIMEIAAIQPSPPSWGLTRISQRTPSIPGPYVYPDSAGRDIDVWVIDTGIQTSHTDFEGRAIFGASFVDGEANTDLNGHGTHVAGTVAARSYGVAKQAKVFAVKVLNAQGAGSNAGVIAGIQYVVQNARRGRAVINMSLGGGRSTAMDAAVAAAVAANIPVIVAAGNSARDACDFSPAGAVGAFAVAASDITDTQASFSNYGRCAKLYAPGVAITSLWIGSDGVTRTISGTSMASPHAAGVAALYMSAGTINTVAALYEALVTSATPDLIKQSSPNTPNRLLYSWPFSGHQN</sequence>
<dbReference type="InterPro" id="IPR022398">
    <property type="entry name" value="Peptidase_S8_His-AS"/>
</dbReference>
<proteinExistence type="inferred from homology"/>
<dbReference type="OrthoDB" id="206201at2759"/>